<evidence type="ECO:0000256" key="1">
    <source>
        <dbReference type="ARBA" id="ARBA00004123"/>
    </source>
</evidence>
<dbReference type="STRING" id="8022.A0A060Z8M0"/>
<accession>A0A060Z8M0</accession>
<sequence>MQDIVYKLVPGLQEGKSEIKKQRDFYQKLGMEVPGDIKGELCSMKQHLDPQRNGTVHLPPLFSLLSITSFLDSAQANQSVKVAALVKHGGVAIQPDNEV</sequence>
<dbReference type="GO" id="GO:0005634">
    <property type="term" value="C:nucleus"/>
    <property type="evidence" value="ECO:0007669"/>
    <property type="project" value="UniProtKB-SubCell"/>
</dbReference>
<protein>
    <submittedName>
        <fullName evidence="3">Uncharacterized protein</fullName>
    </submittedName>
</protein>
<dbReference type="PaxDb" id="8022-A0A060Z8M0"/>
<reference evidence="3" key="2">
    <citation type="submission" date="2014-03" db="EMBL/GenBank/DDBJ databases">
        <authorList>
            <person name="Genoscope - CEA"/>
        </authorList>
    </citation>
    <scope>NUCLEOTIDE SEQUENCE</scope>
</reference>
<keyword evidence="2" id="KW-0539">Nucleus</keyword>
<gene>
    <name evidence="3" type="ORF">GSONMT00062447001</name>
</gene>
<organism evidence="3 4">
    <name type="scientific">Oncorhynchus mykiss</name>
    <name type="common">Rainbow trout</name>
    <name type="synonym">Salmo gairdneri</name>
    <dbReference type="NCBI Taxonomy" id="8022"/>
    <lineage>
        <taxon>Eukaryota</taxon>
        <taxon>Metazoa</taxon>
        <taxon>Chordata</taxon>
        <taxon>Craniata</taxon>
        <taxon>Vertebrata</taxon>
        <taxon>Euteleostomi</taxon>
        <taxon>Actinopterygii</taxon>
        <taxon>Neopterygii</taxon>
        <taxon>Teleostei</taxon>
        <taxon>Protacanthopterygii</taxon>
        <taxon>Salmoniformes</taxon>
        <taxon>Salmonidae</taxon>
        <taxon>Salmoninae</taxon>
        <taxon>Oncorhynchus</taxon>
    </lineage>
</organism>
<name>A0A060Z8M0_ONCMY</name>
<dbReference type="EMBL" id="FR934794">
    <property type="protein sequence ID" value="CDQ98064.1"/>
    <property type="molecule type" value="Genomic_DNA"/>
</dbReference>
<evidence type="ECO:0000313" key="4">
    <source>
        <dbReference type="Proteomes" id="UP000193380"/>
    </source>
</evidence>
<proteinExistence type="predicted"/>
<dbReference type="PANTHER" id="PTHR45893">
    <property type="entry name" value="POLYCOMB GROUP RING FINGER PROTEIN"/>
    <property type="match status" value="1"/>
</dbReference>
<reference evidence="3" key="1">
    <citation type="journal article" date="2014" name="Nat. Commun.">
        <title>The rainbow trout genome provides novel insights into evolution after whole-genome duplication in vertebrates.</title>
        <authorList>
            <person name="Berthelot C."/>
            <person name="Brunet F."/>
            <person name="Chalopin D."/>
            <person name="Juanchich A."/>
            <person name="Bernard M."/>
            <person name="Noel B."/>
            <person name="Bento P."/>
            <person name="Da Silva C."/>
            <person name="Labadie K."/>
            <person name="Alberti A."/>
            <person name="Aury J.M."/>
            <person name="Louis A."/>
            <person name="Dehais P."/>
            <person name="Bardou P."/>
            <person name="Montfort J."/>
            <person name="Klopp C."/>
            <person name="Cabau C."/>
            <person name="Gaspin C."/>
            <person name="Thorgaard G.H."/>
            <person name="Boussaha M."/>
            <person name="Quillet E."/>
            <person name="Guyomard R."/>
            <person name="Galiana D."/>
            <person name="Bobe J."/>
            <person name="Volff J.N."/>
            <person name="Genet C."/>
            <person name="Wincker P."/>
            <person name="Jaillon O."/>
            <person name="Roest Crollius H."/>
            <person name="Guiguen Y."/>
        </authorList>
    </citation>
    <scope>NUCLEOTIDE SEQUENCE [LARGE SCALE GENOMIC DNA]</scope>
</reference>
<comment type="subcellular location">
    <subcellularLocation>
        <location evidence="1">Nucleus</location>
    </subcellularLocation>
</comment>
<dbReference type="InterPro" id="IPR051507">
    <property type="entry name" value="PcG_RING_finger"/>
</dbReference>
<dbReference type="Proteomes" id="UP000193380">
    <property type="component" value="Unassembled WGS sequence"/>
</dbReference>
<evidence type="ECO:0000256" key="2">
    <source>
        <dbReference type="ARBA" id="ARBA00023242"/>
    </source>
</evidence>
<evidence type="ECO:0000313" key="3">
    <source>
        <dbReference type="EMBL" id="CDQ98064.1"/>
    </source>
</evidence>
<dbReference type="AlphaFoldDB" id="A0A060Z8M0"/>